<comment type="caution">
    <text evidence="1">The sequence shown here is derived from an EMBL/GenBank/DDBJ whole genome shotgun (WGS) entry which is preliminary data.</text>
</comment>
<organism evidence="1 2">
    <name type="scientific">Colletotrichum spaethianum</name>
    <dbReference type="NCBI Taxonomy" id="700344"/>
    <lineage>
        <taxon>Eukaryota</taxon>
        <taxon>Fungi</taxon>
        <taxon>Dikarya</taxon>
        <taxon>Ascomycota</taxon>
        <taxon>Pezizomycotina</taxon>
        <taxon>Sordariomycetes</taxon>
        <taxon>Hypocreomycetidae</taxon>
        <taxon>Glomerellales</taxon>
        <taxon>Glomerellaceae</taxon>
        <taxon>Colletotrichum</taxon>
        <taxon>Colletotrichum spaethianum species complex</taxon>
    </lineage>
</organism>
<evidence type="ECO:0000313" key="2">
    <source>
        <dbReference type="Proteomes" id="UP001055115"/>
    </source>
</evidence>
<dbReference type="GeneID" id="73321531"/>
<gene>
    <name evidence="1" type="ORF">ColSpa_00729</name>
</gene>
<dbReference type="AlphaFoldDB" id="A0AA37L6K7"/>
<keyword evidence="2" id="KW-1185">Reference proteome</keyword>
<evidence type="ECO:0000313" key="1">
    <source>
        <dbReference type="EMBL" id="GKT40548.1"/>
    </source>
</evidence>
<reference evidence="1 2" key="1">
    <citation type="submission" date="2022-03" db="EMBL/GenBank/DDBJ databases">
        <title>Genome data of Colletotrichum spp.</title>
        <authorList>
            <person name="Utami Y.D."/>
            <person name="Hiruma K."/>
        </authorList>
    </citation>
    <scope>NUCLEOTIDE SEQUENCE [LARGE SCALE GENOMIC DNA]</scope>
    <source>
        <strain evidence="1 2">MAFF 239500</strain>
    </source>
</reference>
<dbReference type="Proteomes" id="UP001055115">
    <property type="component" value="Unassembled WGS sequence"/>
</dbReference>
<name>A0AA37L6K7_9PEZI</name>
<proteinExistence type="predicted"/>
<dbReference type="EMBL" id="BQXU01000001">
    <property type="protein sequence ID" value="GKT40548.1"/>
    <property type="molecule type" value="Genomic_DNA"/>
</dbReference>
<protein>
    <submittedName>
        <fullName evidence="1">Uncharacterized protein</fullName>
    </submittedName>
</protein>
<dbReference type="RefSeq" id="XP_049122898.1">
    <property type="nucleotide sequence ID" value="XM_049266941.1"/>
</dbReference>
<accession>A0AA37L6K7</accession>
<sequence>MDPDAAAYFEWTTGTMGGGSGGSGHRRKDGIAVLGASRNPSMHRGSSRVMDVDLQPNAEAIQSRCLRYQIVAIGR</sequence>